<protein>
    <submittedName>
        <fullName evidence="1">Uncharacterized protein</fullName>
    </submittedName>
</protein>
<evidence type="ECO:0000313" key="2">
    <source>
        <dbReference type="Proteomes" id="UP000316706"/>
    </source>
</evidence>
<name>A0A543ILF8_9ACTN</name>
<accession>A0A543ILF8</accession>
<gene>
    <name evidence="1" type="ORF">FHX41_5183</name>
</gene>
<sequence>MVLDERMTPHAEVSEVWPRDGRIVIRGEIVAASATAKARWRLRLTSRERKRPPARVRALGKMRSLAEALSPAARPRGRFTVPVTLEGTKFEAVLPLEPLVPAKALPREHWDLHLVTSGERPLRLGRHLDDMPGKKRIVTFPRQTVDEPSRVSIRPYYTDGDNLSIRCLSRDGER</sequence>
<dbReference type="EMBL" id="VFPO01000001">
    <property type="protein sequence ID" value="TQM71415.1"/>
    <property type="molecule type" value="Genomic_DNA"/>
</dbReference>
<keyword evidence="2" id="KW-1185">Reference proteome</keyword>
<evidence type="ECO:0000313" key="1">
    <source>
        <dbReference type="EMBL" id="TQM71415.1"/>
    </source>
</evidence>
<dbReference type="AlphaFoldDB" id="A0A543ILF8"/>
<dbReference type="Proteomes" id="UP000316706">
    <property type="component" value="Unassembled WGS sequence"/>
</dbReference>
<proteinExistence type="predicted"/>
<organism evidence="1 2">
    <name type="scientific">Actinomadura hallensis</name>
    <dbReference type="NCBI Taxonomy" id="337895"/>
    <lineage>
        <taxon>Bacteria</taxon>
        <taxon>Bacillati</taxon>
        <taxon>Actinomycetota</taxon>
        <taxon>Actinomycetes</taxon>
        <taxon>Streptosporangiales</taxon>
        <taxon>Thermomonosporaceae</taxon>
        <taxon>Actinomadura</taxon>
    </lineage>
</organism>
<reference evidence="1 2" key="1">
    <citation type="submission" date="2019-06" db="EMBL/GenBank/DDBJ databases">
        <title>Sequencing the genomes of 1000 actinobacteria strains.</title>
        <authorList>
            <person name="Klenk H.-P."/>
        </authorList>
    </citation>
    <scope>NUCLEOTIDE SEQUENCE [LARGE SCALE GENOMIC DNA]</scope>
    <source>
        <strain evidence="1 2">DSM 45043</strain>
    </source>
</reference>
<comment type="caution">
    <text evidence="1">The sequence shown here is derived from an EMBL/GenBank/DDBJ whole genome shotgun (WGS) entry which is preliminary data.</text>
</comment>